<dbReference type="Gene3D" id="3.90.79.10">
    <property type="entry name" value="Nucleoside Triphosphate Pyrophosphohydrolase"/>
    <property type="match status" value="1"/>
</dbReference>
<gene>
    <name evidence="6" type="ORF">H2C83_06240</name>
</gene>
<keyword evidence="7" id="KW-1185">Reference proteome</keyword>
<evidence type="ECO:0000256" key="2">
    <source>
        <dbReference type="ARBA" id="ARBA00022801"/>
    </source>
</evidence>
<protein>
    <submittedName>
        <fullName evidence="6">NUDIX domain-containing protein</fullName>
    </submittedName>
</protein>
<comment type="caution">
    <text evidence="6">The sequence shown here is derived from an EMBL/GenBank/DDBJ whole genome shotgun (WGS) entry which is preliminary data.</text>
</comment>
<dbReference type="GO" id="GO:0016787">
    <property type="term" value="F:hydrolase activity"/>
    <property type="evidence" value="ECO:0007669"/>
    <property type="project" value="UniProtKB-KW"/>
</dbReference>
<reference evidence="6 7" key="1">
    <citation type="submission" date="2020-07" db="EMBL/GenBank/DDBJ databases">
        <title>Thermoactinomyces phylogeny.</title>
        <authorList>
            <person name="Dunlap C."/>
        </authorList>
    </citation>
    <scope>NUCLEOTIDE SEQUENCE [LARGE SCALE GENOMIC DNA]</scope>
    <source>
        <strain evidence="6 7">AMNI-1</strain>
    </source>
</reference>
<dbReference type="InterPro" id="IPR020084">
    <property type="entry name" value="NUDIX_hydrolase_CS"/>
</dbReference>
<dbReference type="PROSITE" id="PS00893">
    <property type="entry name" value="NUDIX_BOX"/>
    <property type="match status" value="1"/>
</dbReference>
<dbReference type="Proteomes" id="UP000538292">
    <property type="component" value="Unassembled WGS sequence"/>
</dbReference>
<feature type="domain" description="Nudix hydrolase" evidence="5">
    <location>
        <begin position="2"/>
        <end position="152"/>
    </location>
</feature>
<name>A0A7W2AQG0_9BACL</name>
<dbReference type="PROSITE" id="PS51462">
    <property type="entry name" value="NUDIX"/>
    <property type="match status" value="1"/>
</dbReference>
<dbReference type="AlphaFoldDB" id="A0A7W2AQG0"/>
<dbReference type="Pfam" id="PF00293">
    <property type="entry name" value="NUDIX"/>
    <property type="match status" value="1"/>
</dbReference>
<evidence type="ECO:0000259" key="5">
    <source>
        <dbReference type="PROSITE" id="PS51462"/>
    </source>
</evidence>
<organism evidence="6 7">
    <name type="scientific">Thermoactinomyces mirandus</name>
    <dbReference type="NCBI Taxonomy" id="2756294"/>
    <lineage>
        <taxon>Bacteria</taxon>
        <taxon>Bacillati</taxon>
        <taxon>Bacillota</taxon>
        <taxon>Bacilli</taxon>
        <taxon>Bacillales</taxon>
        <taxon>Thermoactinomycetaceae</taxon>
        <taxon>Thermoactinomyces</taxon>
    </lineage>
</organism>
<accession>A0A7W2AQG0</accession>
<comment type="cofactor">
    <cofactor evidence="1">
        <name>Mg(2+)</name>
        <dbReference type="ChEBI" id="CHEBI:18420"/>
    </cofactor>
</comment>
<evidence type="ECO:0000313" key="7">
    <source>
        <dbReference type="Proteomes" id="UP000538292"/>
    </source>
</evidence>
<evidence type="ECO:0000256" key="4">
    <source>
        <dbReference type="RuleBase" id="RU003476"/>
    </source>
</evidence>
<keyword evidence="3" id="KW-0460">Magnesium</keyword>
<dbReference type="PRINTS" id="PR00502">
    <property type="entry name" value="NUDIXFAMILY"/>
</dbReference>
<dbReference type="RefSeq" id="WP_181738921.1">
    <property type="nucleotide sequence ID" value="NZ_JACEOL010000020.1"/>
</dbReference>
<comment type="similarity">
    <text evidence="4">Belongs to the Nudix hydrolase family.</text>
</comment>
<dbReference type="CDD" id="cd04685">
    <property type="entry name" value="NUDIX_Hydrolase"/>
    <property type="match status" value="1"/>
</dbReference>
<evidence type="ECO:0000256" key="3">
    <source>
        <dbReference type="ARBA" id="ARBA00022842"/>
    </source>
</evidence>
<proteinExistence type="inferred from homology"/>
<dbReference type="SUPFAM" id="SSF55811">
    <property type="entry name" value="Nudix"/>
    <property type="match status" value="1"/>
</dbReference>
<sequence length="163" mass="19467">MKVRNTARILLVNEQNRLLLFKMKDVTVTSKENPQGEPVWFAPGGGVEKNETLIEAAKRELWEETGLKDQVKWGPLVWIRNVNLFVNKEETHFIEYYYFARTFETRISMEHFTETEKDNYRNHYWWSLDELNHSRELIFPKQIGRQLPPLLQGNFPKIPVFVE</sequence>
<keyword evidence="2 4" id="KW-0378">Hydrolase</keyword>
<dbReference type="InterPro" id="IPR020476">
    <property type="entry name" value="Nudix_hydrolase"/>
</dbReference>
<evidence type="ECO:0000256" key="1">
    <source>
        <dbReference type="ARBA" id="ARBA00001946"/>
    </source>
</evidence>
<dbReference type="EMBL" id="JACEOL010000020">
    <property type="protein sequence ID" value="MBA4601924.1"/>
    <property type="molecule type" value="Genomic_DNA"/>
</dbReference>
<dbReference type="InterPro" id="IPR000086">
    <property type="entry name" value="NUDIX_hydrolase_dom"/>
</dbReference>
<dbReference type="InterPro" id="IPR015797">
    <property type="entry name" value="NUDIX_hydrolase-like_dom_sf"/>
</dbReference>
<dbReference type="PANTHER" id="PTHR43046">
    <property type="entry name" value="GDP-MANNOSE MANNOSYL HYDROLASE"/>
    <property type="match status" value="1"/>
</dbReference>
<evidence type="ECO:0000313" key="6">
    <source>
        <dbReference type="EMBL" id="MBA4601924.1"/>
    </source>
</evidence>
<dbReference type="PANTHER" id="PTHR43046:SF12">
    <property type="entry name" value="GDP-MANNOSE MANNOSYL HYDROLASE"/>
    <property type="match status" value="1"/>
</dbReference>